<sequence length="213" mass="23526">MPTSTRRAITALCFIAAAPLATAASFDCAKAGNATEKAICADPGLSRQDEAMAALYKRQVEMPDAGQWSTLLKRDQRDWIVVRKRECKGNAECLKQDYERRISYLGHPLLQWMGRYVEGRCPKDGRFLDVTPEVGGTLSIDLYICPDSRGNMLLQGKNVLDGQRRLVVREAGGCTRTLRFDADRVTVSDGPGCAPALAGSFVRDPRRSPFLNE</sequence>
<dbReference type="GO" id="GO:0005576">
    <property type="term" value="C:extracellular region"/>
    <property type="evidence" value="ECO:0007669"/>
    <property type="project" value="TreeGrafter"/>
</dbReference>
<reference evidence="3 4" key="1">
    <citation type="submission" date="2018-12" db="EMBL/GenBank/DDBJ databases">
        <title>The genome sequences of Variovorax guangxiensis DSM 27352.</title>
        <authorList>
            <person name="Gao J."/>
            <person name="Sun J."/>
        </authorList>
    </citation>
    <scope>NUCLEOTIDE SEQUENCE [LARGE SCALE GENOMIC DNA]</scope>
    <source>
        <strain evidence="3 4">DSM 27352</strain>
    </source>
</reference>
<dbReference type="PANTHER" id="PTHR37549">
    <property type="entry name" value="LIPOPROTEIN LPRI"/>
    <property type="match status" value="1"/>
</dbReference>
<dbReference type="Proteomes" id="UP000281118">
    <property type="component" value="Unassembled WGS sequence"/>
</dbReference>
<organism evidence="3 4">
    <name type="scientific">Variovorax guangxiensis</name>
    <dbReference type="NCBI Taxonomy" id="1775474"/>
    <lineage>
        <taxon>Bacteria</taxon>
        <taxon>Pseudomonadati</taxon>
        <taxon>Pseudomonadota</taxon>
        <taxon>Betaproteobacteria</taxon>
        <taxon>Burkholderiales</taxon>
        <taxon>Comamonadaceae</taxon>
        <taxon>Variovorax</taxon>
    </lineage>
</organism>
<gene>
    <name evidence="3" type="ORF">EJP67_02690</name>
</gene>
<evidence type="ECO:0000313" key="3">
    <source>
        <dbReference type="EMBL" id="RUR65959.1"/>
    </source>
</evidence>
<dbReference type="Gene3D" id="1.20.1270.180">
    <property type="match status" value="1"/>
</dbReference>
<dbReference type="RefSeq" id="WP_126019136.1">
    <property type="nucleotide sequence ID" value="NZ_RXFT01000001.1"/>
</dbReference>
<dbReference type="InterPro" id="IPR052755">
    <property type="entry name" value="Lysozyme_Inhibitor_LprI"/>
</dbReference>
<accession>A0A433MDG2</accession>
<comment type="caution">
    <text evidence="3">The sequence shown here is derived from an EMBL/GenBank/DDBJ whole genome shotgun (WGS) entry which is preliminary data.</text>
</comment>
<keyword evidence="1" id="KW-0732">Signal</keyword>
<evidence type="ECO:0000313" key="4">
    <source>
        <dbReference type="Proteomes" id="UP000281118"/>
    </source>
</evidence>
<dbReference type="OrthoDB" id="5450120at2"/>
<dbReference type="AlphaFoldDB" id="A0A433MDG2"/>
<feature type="chain" id="PRO_5019311249" evidence="1">
    <location>
        <begin position="24"/>
        <end position="213"/>
    </location>
</feature>
<feature type="signal peptide" evidence="1">
    <location>
        <begin position="1"/>
        <end position="23"/>
    </location>
</feature>
<evidence type="ECO:0000259" key="2">
    <source>
        <dbReference type="Pfam" id="PF07007"/>
    </source>
</evidence>
<dbReference type="Pfam" id="PF07007">
    <property type="entry name" value="LprI"/>
    <property type="match status" value="1"/>
</dbReference>
<protein>
    <submittedName>
        <fullName evidence="3">DUF1311 domain-containing protein</fullName>
    </submittedName>
</protein>
<name>A0A433MDG2_9BURK</name>
<dbReference type="PANTHER" id="PTHR37549:SF1">
    <property type="entry name" value="LIPOPROTEIN LPRI"/>
    <property type="match status" value="1"/>
</dbReference>
<evidence type="ECO:0000256" key="1">
    <source>
        <dbReference type="SAM" id="SignalP"/>
    </source>
</evidence>
<dbReference type="EMBL" id="RXFT01000001">
    <property type="protein sequence ID" value="RUR65959.1"/>
    <property type="molecule type" value="Genomic_DNA"/>
</dbReference>
<feature type="domain" description="Lysozyme inhibitor LprI-like N-terminal" evidence="2">
    <location>
        <begin position="28"/>
        <end position="105"/>
    </location>
</feature>
<dbReference type="InterPro" id="IPR009739">
    <property type="entry name" value="LprI-like_N"/>
</dbReference>
<proteinExistence type="predicted"/>